<dbReference type="PROSITE" id="PS01248">
    <property type="entry name" value="EGF_LAM_1"/>
    <property type="match status" value="1"/>
</dbReference>
<reference evidence="4" key="1">
    <citation type="submission" date="2022-07" db="EMBL/GenBank/DDBJ databases">
        <title>Chromosome-level genome of Muraenolepis orangiensis.</title>
        <authorList>
            <person name="Kim J."/>
        </authorList>
    </citation>
    <scope>NUCLEOTIDE SEQUENCE</scope>
    <source>
        <strain evidence="4">KU_S4_2022</strain>
        <tissue evidence="4">Muscle</tissue>
    </source>
</reference>
<organism evidence="4 5">
    <name type="scientific">Muraenolepis orangiensis</name>
    <name type="common">Patagonian moray cod</name>
    <dbReference type="NCBI Taxonomy" id="630683"/>
    <lineage>
        <taxon>Eukaryota</taxon>
        <taxon>Metazoa</taxon>
        <taxon>Chordata</taxon>
        <taxon>Craniata</taxon>
        <taxon>Vertebrata</taxon>
        <taxon>Euteleostomi</taxon>
        <taxon>Actinopterygii</taxon>
        <taxon>Neopterygii</taxon>
        <taxon>Teleostei</taxon>
        <taxon>Neoteleostei</taxon>
        <taxon>Acanthomorphata</taxon>
        <taxon>Zeiogadaria</taxon>
        <taxon>Gadariae</taxon>
        <taxon>Gadiformes</taxon>
        <taxon>Muraenolepidoidei</taxon>
        <taxon>Muraenolepididae</taxon>
        <taxon>Muraenolepis</taxon>
    </lineage>
</organism>
<dbReference type="Pfam" id="PF00053">
    <property type="entry name" value="EGF_laminin"/>
    <property type="match status" value="1"/>
</dbReference>
<dbReference type="AlphaFoldDB" id="A0A9Q0EEU5"/>
<evidence type="ECO:0000256" key="2">
    <source>
        <dbReference type="SAM" id="Coils"/>
    </source>
</evidence>
<name>A0A9Q0EEU5_9TELE</name>
<keyword evidence="1" id="KW-0424">Laminin EGF-like domain</keyword>
<gene>
    <name evidence="4" type="ORF">NHX12_027446</name>
</gene>
<dbReference type="CDD" id="cd00055">
    <property type="entry name" value="EGF_Lam"/>
    <property type="match status" value="1"/>
</dbReference>
<sequence>GVEERRCASCRAGSFSFSTRGSCNCDPMGSVSIECRGNGTCLCRHGFTGKKCDKCQLNFYHNRATQHCQECSTCYGLVRDTCVDEYRLSQLSCTSDLVEAVAREALATSNRTHVLLMELRDDSTVEHVSGGEAEGLQNRTAELALHMQTKEELVVKIRAEMEPLIKTATRNLEMGVLEGRRGARDWPRLEAQTRLAVKKERPLEEKVKQVEKMLKPVLENTDLSNATAQEARETAMAAVKPMNLEAVKEDMEAAKLQLEAYSSTLTELIDKIVFHHIFPPKISKKSVI</sequence>
<keyword evidence="5" id="KW-1185">Reference proteome</keyword>
<feature type="disulfide bond" evidence="1">
    <location>
        <begin position="43"/>
        <end position="52"/>
    </location>
</feature>
<dbReference type="SMART" id="SM00180">
    <property type="entry name" value="EGF_Lam"/>
    <property type="match status" value="1"/>
</dbReference>
<dbReference type="EMBL" id="JANIIK010000043">
    <property type="protein sequence ID" value="KAJ3605399.1"/>
    <property type="molecule type" value="Genomic_DNA"/>
</dbReference>
<dbReference type="SUPFAM" id="SSF57184">
    <property type="entry name" value="Growth factor receptor domain"/>
    <property type="match status" value="1"/>
</dbReference>
<accession>A0A9Q0EEU5</accession>
<evidence type="ECO:0000313" key="4">
    <source>
        <dbReference type="EMBL" id="KAJ3605399.1"/>
    </source>
</evidence>
<protein>
    <recommendedName>
        <fullName evidence="3">Laminin EGF-like domain-containing protein</fullName>
    </recommendedName>
</protein>
<keyword evidence="2" id="KW-0175">Coiled coil</keyword>
<keyword evidence="1" id="KW-1015">Disulfide bond</keyword>
<feature type="non-terminal residue" evidence="4">
    <location>
        <position position="288"/>
    </location>
</feature>
<dbReference type="InterPro" id="IPR002049">
    <property type="entry name" value="LE_dom"/>
</dbReference>
<feature type="disulfide bond" evidence="1">
    <location>
        <begin position="23"/>
        <end position="35"/>
    </location>
</feature>
<proteinExistence type="predicted"/>
<evidence type="ECO:0000259" key="3">
    <source>
        <dbReference type="PROSITE" id="PS50027"/>
    </source>
</evidence>
<dbReference type="OrthoDB" id="430826at2759"/>
<feature type="domain" description="Laminin EGF-like" evidence="3">
    <location>
        <begin position="23"/>
        <end position="70"/>
    </location>
</feature>
<evidence type="ECO:0000313" key="5">
    <source>
        <dbReference type="Proteomes" id="UP001148018"/>
    </source>
</evidence>
<dbReference type="PROSITE" id="PS50027">
    <property type="entry name" value="EGF_LAM_2"/>
    <property type="match status" value="1"/>
</dbReference>
<dbReference type="Proteomes" id="UP001148018">
    <property type="component" value="Unassembled WGS sequence"/>
</dbReference>
<comment type="caution">
    <text evidence="1">Lacks conserved residue(s) required for the propagation of feature annotation.</text>
</comment>
<dbReference type="FunFam" id="2.10.25.10:FF:000163">
    <property type="entry name" value="laminin subunit gamma-1"/>
    <property type="match status" value="1"/>
</dbReference>
<evidence type="ECO:0000256" key="1">
    <source>
        <dbReference type="PROSITE-ProRule" id="PRU00460"/>
    </source>
</evidence>
<dbReference type="Gene3D" id="2.10.25.10">
    <property type="entry name" value="Laminin"/>
    <property type="match status" value="1"/>
</dbReference>
<comment type="caution">
    <text evidence="4">The sequence shown here is derived from an EMBL/GenBank/DDBJ whole genome shotgun (WGS) entry which is preliminary data.</text>
</comment>
<dbReference type="InterPro" id="IPR009030">
    <property type="entry name" value="Growth_fac_rcpt_cys_sf"/>
</dbReference>
<feature type="coiled-coil region" evidence="2">
    <location>
        <begin position="244"/>
        <end position="271"/>
    </location>
</feature>